<name>A0A091DNP5_FUKDA</name>
<organism evidence="2 3">
    <name type="scientific">Fukomys damarensis</name>
    <name type="common">Damaraland mole rat</name>
    <name type="synonym">Cryptomys damarensis</name>
    <dbReference type="NCBI Taxonomy" id="885580"/>
    <lineage>
        <taxon>Eukaryota</taxon>
        <taxon>Metazoa</taxon>
        <taxon>Chordata</taxon>
        <taxon>Craniata</taxon>
        <taxon>Vertebrata</taxon>
        <taxon>Euteleostomi</taxon>
        <taxon>Mammalia</taxon>
        <taxon>Eutheria</taxon>
        <taxon>Euarchontoglires</taxon>
        <taxon>Glires</taxon>
        <taxon>Rodentia</taxon>
        <taxon>Hystricomorpha</taxon>
        <taxon>Bathyergidae</taxon>
        <taxon>Fukomys</taxon>
    </lineage>
</organism>
<dbReference type="AlphaFoldDB" id="A0A091DNP5"/>
<keyword evidence="3" id="KW-1185">Reference proteome</keyword>
<feature type="region of interest" description="Disordered" evidence="1">
    <location>
        <begin position="1"/>
        <end position="25"/>
    </location>
</feature>
<gene>
    <name evidence="2" type="ORF">H920_04718</name>
</gene>
<evidence type="ECO:0000313" key="2">
    <source>
        <dbReference type="EMBL" id="KFO33724.1"/>
    </source>
</evidence>
<evidence type="ECO:0000313" key="3">
    <source>
        <dbReference type="Proteomes" id="UP000028990"/>
    </source>
</evidence>
<feature type="compositionally biased region" description="Polar residues" evidence="1">
    <location>
        <begin position="10"/>
        <end position="20"/>
    </location>
</feature>
<protein>
    <submittedName>
        <fullName evidence="2">Uncharacterized protein</fullName>
    </submittedName>
</protein>
<accession>A0A091DNP5</accession>
<sequence>MTAERDLGLQGSSSDPSSARFSKENPRLCSRLRDMWASPSPGPSHACVHDCLASTAYTQDQPLAHERIQGFPKEGNGHPATAAAAAALDPDLTAGSMPKAQSMALASFDLL</sequence>
<dbReference type="Proteomes" id="UP000028990">
    <property type="component" value="Unassembled WGS sequence"/>
</dbReference>
<evidence type="ECO:0000256" key="1">
    <source>
        <dbReference type="SAM" id="MobiDB-lite"/>
    </source>
</evidence>
<proteinExistence type="predicted"/>
<dbReference type="EMBL" id="KN122054">
    <property type="protein sequence ID" value="KFO33724.1"/>
    <property type="molecule type" value="Genomic_DNA"/>
</dbReference>
<reference evidence="2 3" key="1">
    <citation type="submission" date="2013-11" db="EMBL/GenBank/DDBJ databases">
        <title>The Damaraland mole rat (Fukomys damarensis) genome and evolution of African mole rats.</title>
        <authorList>
            <person name="Gladyshev V.N."/>
            <person name="Fang X."/>
        </authorList>
    </citation>
    <scope>NUCLEOTIDE SEQUENCE [LARGE SCALE GENOMIC DNA]</scope>
    <source>
        <tissue evidence="2">Liver</tissue>
    </source>
</reference>